<feature type="signal peptide" evidence="1">
    <location>
        <begin position="1"/>
        <end position="26"/>
    </location>
</feature>
<feature type="domain" description="Peptidase C-terminal archaeal/bacterial" evidence="2">
    <location>
        <begin position="78"/>
        <end position="152"/>
    </location>
</feature>
<evidence type="ECO:0000313" key="3">
    <source>
        <dbReference type="EMBL" id="AGY59092.1"/>
    </source>
</evidence>
<dbReference type="NCBIfam" id="TIGR02595">
    <property type="entry name" value="PEP_CTERM"/>
    <property type="match status" value="1"/>
</dbReference>
<dbReference type="HOGENOM" id="CLU_1056734_0_0_3"/>
<feature type="chain" id="PRO_5004664129" description="Peptidase C-terminal archaeal/bacterial domain-containing protein" evidence="1">
    <location>
        <begin position="27"/>
        <end position="261"/>
    </location>
</feature>
<dbReference type="STRING" id="1183438.GKIL_2846"/>
<dbReference type="Pfam" id="PF04151">
    <property type="entry name" value="PPC"/>
    <property type="match status" value="1"/>
</dbReference>
<dbReference type="InterPro" id="IPR013424">
    <property type="entry name" value="Ice-binding_C"/>
</dbReference>
<reference evidence="3 4" key="1">
    <citation type="journal article" date="2013" name="PLoS ONE">
        <title>Cultivation and Complete Genome Sequencing of Gloeobacter kilaueensis sp. nov., from a Lava Cave in Kilauea Caldera, Hawai'i.</title>
        <authorList>
            <person name="Saw J.H."/>
            <person name="Schatz M."/>
            <person name="Brown M.V."/>
            <person name="Kunkel D.D."/>
            <person name="Foster J.S."/>
            <person name="Shick H."/>
            <person name="Christensen S."/>
            <person name="Hou S."/>
            <person name="Wan X."/>
            <person name="Donachie S.P."/>
        </authorList>
    </citation>
    <scope>NUCLEOTIDE SEQUENCE [LARGE SCALE GENOMIC DNA]</scope>
    <source>
        <strain evidence="4">JS</strain>
    </source>
</reference>
<name>U5QJD1_GLOK1</name>
<accession>U5QJD1</accession>
<keyword evidence="1" id="KW-0732">Signal</keyword>
<evidence type="ECO:0000256" key="1">
    <source>
        <dbReference type="SAM" id="SignalP"/>
    </source>
</evidence>
<keyword evidence="4" id="KW-1185">Reference proteome</keyword>
<dbReference type="EMBL" id="CP003587">
    <property type="protein sequence ID" value="AGY59092.1"/>
    <property type="molecule type" value="Genomic_DNA"/>
</dbReference>
<evidence type="ECO:0000259" key="2">
    <source>
        <dbReference type="Pfam" id="PF04151"/>
    </source>
</evidence>
<dbReference type="InterPro" id="IPR007280">
    <property type="entry name" value="Peptidase_C_arc/bac"/>
</dbReference>
<protein>
    <recommendedName>
        <fullName evidence="2">Peptidase C-terminal archaeal/bacterial domain-containing protein</fullName>
    </recommendedName>
</protein>
<dbReference type="KEGG" id="glj:GKIL_2846"/>
<organism evidence="3 4">
    <name type="scientific">Gloeobacter kilaueensis (strain ATCC BAA-2537 / CCAP 1431/1 / ULC 316 / JS1)</name>
    <dbReference type="NCBI Taxonomy" id="1183438"/>
    <lineage>
        <taxon>Bacteria</taxon>
        <taxon>Bacillati</taxon>
        <taxon>Cyanobacteriota</taxon>
        <taxon>Cyanophyceae</taxon>
        <taxon>Gloeobacterales</taxon>
        <taxon>Gloeobacteraceae</taxon>
        <taxon>Gloeobacter</taxon>
    </lineage>
</organism>
<proteinExistence type="predicted"/>
<sequence>MSSLRSGVVAAGAVLLMLATASSAQAITWAEQGDAGQDPSTTGAQAAQATQGVGELTSISGLIDGPATSPDAPTYGNEVDTYAIYLTAGTSFTADVTFTTNNNGDDTALYLFDSSGIGQVWNDNISNTPQNSLSAINNFSVKQSGTYYLAIEGVSSSGNFVPLDASGNPLFLSADPSTSGPVTGTSPAQTTNPFARWGVDPAFDFSGTGVPNPGTVVFNYTVTLQGAQAVPEPAVGGGLLAIGALGFLAARKGKAKVKQAG</sequence>
<dbReference type="AlphaFoldDB" id="U5QJD1"/>
<gene>
    <name evidence="3" type="ORF">GKIL_2846</name>
</gene>
<dbReference type="eggNOG" id="ENOG5033KRH">
    <property type="taxonomic scope" value="Bacteria"/>
</dbReference>
<dbReference type="Proteomes" id="UP000017396">
    <property type="component" value="Chromosome"/>
</dbReference>
<evidence type="ECO:0000313" key="4">
    <source>
        <dbReference type="Proteomes" id="UP000017396"/>
    </source>
</evidence>
<dbReference type="Gene3D" id="2.60.120.380">
    <property type="match status" value="1"/>
</dbReference>